<evidence type="ECO:0000256" key="11">
    <source>
        <dbReference type="ARBA" id="ARBA00023163"/>
    </source>
</evidence>
<dbReference type="EC" id="2.7.7.6" evidence="15"/>
<comment type="catalytic activity">
    <reaction evidence="13 15">
        <text>RNA(n) + a ribonucleoside 5'-triphosphate = RNA(n+1) + diphosphate</text>
        <dbReference type="Rhea" id="RHEA:21248"/>
        <dbReference type="Rhea" id="RHEA-COMP:14527"/>
        <dbReference type="Rhea" id="RHEA-COMP:17342"/>
        <dbReference type="ChEBI" id="CHEBI:33019"/>
        <dbReference type="ChEBI" id="CHEBI:61557"/>
        <dbReference type="ChEBI" id="CHEBI:140395"/>
        <dbReference type="EC" id="2.7.7.6"/>
    </reaction>
</comment>
<keyword evidence="7 15" id="KW-0548">Nucleotidyltransferase</keyword>
<dbReference type="InterPro" id="IPR007120">
    <property type="entry name" value="DNA-dir_RNAP_su2_dom"/>
</dbReference>
<comment type="function">
    <text evidence="15">DNA-dependent RNA polymerase catalyzes the transcription of DNA into RNA using the four ribonucleoside triphosphates as substrates.</text>
</comment>
<dbReference type="AlphaFoldDB" id="F8AH21"/>
<dbReference type="Gene3D" id="3.90.1070.20">
    <property type="match status" value="1"/>
</dbReference>
<dbReference type="InterPro" id="IPR037033">
    <property type="entry name" value="DNA-dir_RNAP_su2_hyb_sf"/>
</dbReference>
<sequence length="1118" mass="127202">MRGPTVVEVTPDDLWVVMESYWQEKGLVRQHLDSYNAFIERGLQEVVNEFGGVKPDIPDFEVKFGRIRVGEPEFQEAHGQRKPLYPMDARIRNLTYSAPLYLEMIPVVKGIEQEPVEVRIGELPIMLKSKVCRLYGLSDEELIKLGEDPKDPGGYFIINGSERVIVSIEDIAPNRTLVEKDERQERYLAKCFSYRHGYRALITVERRKDGILYVSIPNVPKPVKFVYVMRALGLEKDKDIVDAVGNDPEVQQVLFDNLEDASDIQTQMEALELIGRLVAPGQAREYRLKRAEYVIDNNLLPHMGVNPEDRIRKAYYLGMMALKVIELSLGRRDEDDKDHYANKRLRLAGDLLKDLFRVAFAQLVKDIQYQMTKTYQRKGEKYTFGNIHRFIRNSIRPDVLTERIEHSLATGAWPGGRTGVSQLLDRTNYMSTLSHLRRVTSPLDREQPHFEARDLHGTHWGRICPTETPEGPNCGLVKNLALMAQITTAVPEKEVREYLMKLGIIPIEVRRPSPELWRVYLNGVLIGTIEDGKALVERIKKDRRSGKISDVINVAYYEDIKEVYVNSDDGRVRRPLIIVENGKPKLTREHVEAVKQGRLKWSDLIKMGIIEYLDAEEEENAYVAMWPWEVTEEHTHLELMPAAILGLPASLVPYPEHNAAPRNTYGAGMAKQSLGLGWANFRIRVDTRGHLLHYPQVPLVNSRIMKAVGYEDRPAGQNFVVAILAYQGYNMEDAIIINKASIERGLARSTFFRTYEAEEKKYLGGQTDRFEIPDPTVRGYRGEKYYRNLDEDGLIFPESKVDGKDVLIGRTSPPRFLEERGGLGGMILQERRETSVAVRPSEKGIVDKVIITETGDGTKLVKVTVRDLRIPELGDKFASRHGQKGVIGLIVPQEDMPWTESGIVPDLIVNPHGIPSRMTVGQLIEAIGGKVASLKGRRVDGTAFIGEPEERLRKELEELGFKHNGREVMYDGITGKRLVADIFIGVIYYQRLHHMVADKIHARSRGPVQVLTKQPTEGRAREGGLRFGEMERDVLVGHGAAMLLIERLLEESDKTEVWVCENCGHIALEDKRRGKVYCPVCGEEERISKVEMSYAFKLLLDELKAMIIRPKLNLTERV</sequence>
<dbReference type="HOGENOM" id="CLU_000524_5_0_2"/>
<dbReference type="InterPro" id="IPR007644">
    <property type="entry name" value="RNA_pol_bsu_protrusion"/>
</dbReference>
<dbReference type="GeneID" id="10836965"/>
<feature type="domain" description="RNA polymerase Rpb2" evidence="21">
    <location>
        <begin position="519"/>
        <end position="580"/>
    </location>
</feature>
<keyword evidence="5" id="KW-0963">Cytoplasm</keyword>
<gene>
    <name evidence="23" type="ordered locus">PYCH_03890</name>
</gene>
<dbReference type="Gene3D" id="3.90.1110.10">
    <property type="entry name" value="RNA polymerase Rpb2, domain 2"/>
    <property type="match status" value="1"/>
</dbReference>
<name>F8AH21_PYRYC</name>
<evidence type="ECO:0000256" key="3">
    <source>
        <dbReference type="ARBA" id="ARBA00006835"/>
    </source>
</evidence>
<keyword evidence="6 15" id="KW-0808">Transferase</keyword>
<dbReference type="Pfam" id="PF04565">
    <property type="entry name" value="RNA_pol_Rpb2_3"/>
    <property type="match status" value="1"/>
</dbReference>
<evidence type="ECO:0000256" key="4">
    <source>
        <dbReference type="ARBA" id="ARBA00022478"/>
    </source>
</evidence>
<comment type="similarity">
    <text evidence="3 14">Belongs to the RNA polymerase beta chain family.</text>
</comment>
<evidence type="ECO:0000256" key="2">
    <source>
        <dbReference type="ARBA" id="ARBA00004496"/>
    </source>
</evidence>
<keyword evidence="10" id="KW-0238">DNA-binding</keyword>
<comment type="subcellular location">
    <subcellularLocation>
        <location evidence="2">Cytoplasm</location>
    </subcellularLocation>
</comment>
<dbReference type="Pfam" id="PF04561">
    <property type="entry name" value="RNA_pol_Rpb2_2"/>
    <property type="match status" value="1"/>
</dbReference>
<feature type="domain" description="DNA-directed RNA polymerase subunit 2 hybrid-binding" evidence="16">
    <location>
        <begin position="649"/>
        <end position="1021"/>
    </location>
</feature>
<accession>F8AH21</accession>
<dbReference type="InterPro" id="IPR014724">
    <property type="entry name" value="RNA_pol_RPB2_OB-fold"/>
</dbReference>
<feature type="domain" description="RNA polymerase Rpb2" evidence="22">
    <location>
        <begin position="601"/>
        <end position="633"/>
    </location>
</feature>
<dbReference type="CDD" id="cd00653">
    <property type="entry name" value="RNA_pol_B_RPB2"/>
    <property type="match status" value="1"/>
</dbReference>
<dbReference type="Gene3D" id="3.90.1100.10">
    <property type="match status" value="1"/>
</dbReference>
<keyword evidence="9" id="KW-0862">Zinc</keyword>
<evidence type="ECO:0000259" key="18">
    <source>
        <dbReference type="Pfam" id="PF04561"/>
    </source>
</evidence>
<comment type="cofactor">
    <cofactor evidence="1">
        <name>Zn(2+)</name>
        <dbReference type="ChEBI" id="CHEBI:29105"/>
    </cofactor>
</comment>
<dbReference type="Proteomes" id="UP000008386">
    <property type="component" value="Chromosome"/>
</dbReference>
<evidence type="ECO:0000259" key="19">
    <source>
        <dbReference type="Pfam" id="PF04563"/>
    </source>
</evidence>
<keyword evidence="4 15" id="KW-0240">DNA-directed RNA polymerase</keyword>
<dbReference type="STRING" id="529709.PYCH_03890"/>
<dbReference type="SUPFAM" id="SSF64484">
    <property type="entry name" value="beta and beta-prime subunits of DNA dependent RNA-polymerase"/>
    <property type="match status" value="1"/>
</dbReference>
<dbReference type="Pfam" id="PF04567">
    <property type="entry name" value="RNA_pol_Rpb2_5"/>
    <property type="match status" value="1"/>
</dbReference>
<proteinExistence type="inferred from homology"/>
<feature type="domain" description="RNA polymerase Rpb2" evidence="20">
    <location>
        <begin position="422"/>
        <end position="486"/>
    </location>
</feature>
<evidence type="ECO:0000256" key="1">
    <source>
        <dbReference type="ARBA" id="ARBA00001947"/>
    </source>
</evidence>
<dbReference type="InterPro" id="IPR037034">
    <property type="entry name" value="RNA_pol_Rpb2_2_sf"/>
</dbReference>
<dbReference type="Pfam" id="PF04560">
    <property type="entry name" value="RNA_pol_Rpb2_7"/>
    <property type="match status" value="1"/>
</dbReference>
<evidence type="ECO:0000259" key="16">
    <source>
        <dbReference type="Pfam" id="PF00562"/>
    </source>
</evidence>
<evidence type="ECO:0000256" key="12">
    <source>
        <dbReference type="ARBA" id="ARBA00025838"/>
    </source>
</evidence>
<organism evidence="23 24">
    <name type="scientific">Pyrococcus yayanosii (strain CH1 / JCM 16557)</name>
    <dbReference type="NCBI Taxonomy" id="529709"/>
    <lineage>
        <taxon>Archaea</taxon>
        <taxon>Methanobacteriati</taxon>
        <taxon>Methanobacteriota</taxon>
        <taxon>Thermococci</taxon>
        <taxon>Thermococcales</taxon>
        <taxon>Thermococcaceae</taxon>
        <taxon>Pyrococcus</taxon>
    </lineage>
</organism>
<evidence type="ECO:0000256" key="13">
    <source>
        <dbReference type="ARBA" id="ARBA00048552"/>
    </source>
</evidence>
<dbReference type="InterPro" id="IPR007647">
    <property type="entry name" value="RNA_pol_Rpb2_5"/>
</dbReference>
<dbReference type="NCBIfam" id="NF006335">
    <property type="entry name" value="PRK08565.1"/>
    <property type="match status" value="1"/>
</dbReference>
<feature type="domain" description="RNA polymerase Rpb2" evidence="17">
    <location>
        <begin position="1023"/>
        <end position="1113"/>
    </location>
</feature>
<dbReference type="Pfam" id="PF04566">
    <property type="entry name" value="RNA_pol_Rpb2_4"/>
    <property type="match status" value="1"/>
</dbReference>
<evidence type="ECO:0000256" key="15">
    <source>
        <dbReference type="RuleBase" id="RU363031"/>
    </source>
</evidence>
<dbReference type="InterPro" id="IPR007642">
    <property type="entry name" value="RNA_pol_Rpb2_2"/>
</dbReference>
<dbReference type="Pfam" id="PF00562">
    <property type="entry name" value="RNA_pol_Rpb2_6"/>
    <property type="match status" value="1"/>
</dbReference>
<keyword evidence="24" id="KW-1185">Reference proteome</keyword>
<dbReference type="InterPro" id="IPR007646">
    <property type="entry name" value="RNA_pol_Rpb2_4"/>
</dbReference>
<dbReference type="GO" id="GO:0005737">
    <property type="term" value="C:cytoplasm"/>
    <property type="evidence" value="ECO:0007669"/>
    <property type="project" value="UniProtKB-SubCell"/>
</dbReference>
<evidence type="ECO:0000256" key="8">
    <source>
        <dbReference type="ARBA" id="ARBA00022723"/>
    </source>
</evidence>
<dbReference type="InterPro" id="IPR007645">
    <property type="entry name" value="RNA_pol_Rpb2_3"/>
</dbReference>
<evidence type="ECO:0000259" key="20">
    <source>
        <dbReference type="Pfam" id="PF04565"/>
    </source>
</evidence>
<evidence type="ECO:0000313" key="24">
    <source>
        <dbReference type="Proteomes" id="UP000008386"/>
    </source>
</evidence>
<dbReference type="NCBIfam" id="TIGR03670">
    <property type="entry name" value="rpoB_arch"/>
    <property type="match status" value="1"/>
</dbReference>
<evidence type="ECO:0000256" key="5">
    <source>
        <dbReference type="ARBA" id="ARBA00022490"/>
    </source>
</evidence>
<dbReference type="FunFam" id="2.40.270.10:FF:000011">
    <property type="entry name" value="DNA-directed RNA polymerase subunit beta"/>
    <property type="match status" value="1"/>
</dbReference>
<dbReference type="InterPro" id="IPR019969">
    <property type="entry name" value="RNAP_Rpo2"/>
</dbReference>
<evidence type="ECO:0000256" key="7">
    <source>
        <dbReference type="ARBA" id="ARBA00022695"/>
    </source>
</evidence>
<dbReference type="eggNOG" id="arCOG01762">
    <property type="taxonomic scope" value="Archaea"/>
</dbReference>
<dbReference type="GO" id="GO:0032549">
    <property type="term" value="F:ribonucleoside binding"/>
    <property type="evidence" value="ECO:0007669"/>
    <property type="project" value="InterPro"/>
</dbReference>
<dbReference type="NCBIfam" id="NF007175">
    <property type="entry name" value="PRK09606.1"/>
    <property type="match status" value="1"/>
</dbReference>
<dbReference type="GO" id="GO:0006351">
    <property type="term" value="P:DNA-templated transcription"/>
    <property type="evidence" value="ECO:0007669"/>
    <property type="project" value="InterPro"/>
</dbReference>
<dbReference type="InterPro" id="IPR007121">
    <property type="entry name" value="RNA_pol_bsu_CS"/>
</dbReference>
<dbReference type="RefSeq" id="WP_013905136.1">
    <property type="nucleotide sequence ID" value="NC_015680.1"/>
</dbReference>
<dbReference type="PROSITE" id="PS01166">
    <property type="entry name" value="RNA_POL_BETA"/>
    <property type="match status" value="1"/>
</dbReference>
<dbReference type="Pfam" id="PF04563">
    <property type="entry name" value="RNA_pol_Rpb2_1"/>
    <property type="match status" value="1"/>
</dbReference>
<dbReference type="GO" id="GO:0008270">
    <property type="term" value="F:zinc ion binding"/>
    <property type="evidence" value="ECO:0007669"/>
    <property type="project" value="InterPro"/>
</dbReference>
<dbReference type="Gene3D" id="3.90.1800.10">
    <property type="entry name" value="RNA polymerase alpha subunit dimerisation domain"/>
    <property type="match status" value="1"/>
</dbReference>
<evidence type="ECO:0000313" key="23">
    <source>
        <dbReference type="EMBL" id="AEH24079.1"/>
    </source>
</evidence>
<dbReference type="GO" id="GO:0003677">
    <property type="term" value="F:DNA binding"/>
    <property type="evidence" value="ECO:0007669"/>
    <property type="project" value="UniProtKB-KW"/>
</dbReference>
<evidence type="ECO:0000259" key="22">
    <source>
        <dbReference type="Pfam" id="PF04567"/>
    </source>
</evidence>
<evidence type="ECO:0000256" key="6">
    <source>
        <dbReference type="ARBA" id="ARBA00022679"/>
    </source>
</evidence>
<dbReference type="InterPro" id="IPR015712">
    <property type="entry name" value="DNA-dir_RNA_pol_su2"/>
</dbReference>
<reference evidence="23 24" key="1">
    <citation type="journal article" date="2011" name="J. Bacteriol.">
        <title>Complete genome sequence of the obligate piezophilic hyperthermophilic archaeon Pyrococcus yayanosii CH1.</title>
        <authorList>
            <person name="Jun X."/>
            <person name="Lupeng L."/>
            <person name="Minjuan X."/>
            <person name="Oger P."/>
            <person name="Fengping W."/>
            <person name="Jebbar M."/>
            <person name="Xiang X."/>
        </authorList>
    </citation>
    <scope>NUCLEOTIDE SEQUENCE [LARGE SCALE GENOMIC DNA]</scope>
    <source>
        <strain evidence="24">CH1 / JCM 16557</strain>
    </source>
</reference>
<dbReference type="KEGG" id="pya:PYCH_03890"/>
<dbReference type="PANTHER" id="PTHR20856">
    <property type="entry name" value="DNA-DIRECTED RNA POLYMERASE I SUBUNIT 2"/>
    <property type="match status" value="1"/>
</dbReference>
<feature type="domain" description="RNA polymerase Rpb2" evidence="18">
    <location>
        <begin position="173"/>
        <end position="346"/>
    </location>
</feature>
<evidence type="ECO:0000259" key="17">
    <source>
        <dbReference type="Pfam" id="PF04560"/>
    </source>
</evidence>
<dbReference type="InterPro" id="IPR007641">
    <property type="entry name" value="RNA_pol_Rpb2_7"/>
</dbReference>
<dbReference type="GO" id="GO:0003899">
    <property type="term" value="F:DNA-directed RNA polymerase activity"/>
    <property type="evidence" value="ECO:0007669"/>
    <property type="project" value="UniProtKB-EC"/>
</dbReference>
<dbReference type="OrthoDB" id="6009at2157"/>
<evidence type="ECO:0000256" key="10">
    <source>
        <dbReference type="ARBA" id="ARBA00023125"/>
    </source>
</evidence>
<feature type="domain" description="RNA polymerase beta subunit protrusion" evidence="19">
    <location>
        <begin position="26"/>
        <end position="379"/>
    </location>
</feature>
<comment type="subunit">
    <text evidence="12">Part of the RNA polymerase complex.</text>
</comment>
<evidence type="ECO:0000259" key="21">
    <source>
        <dbReference type="Pfam" id="PF04566"/>
    </source>
</evidence>
<dbReference type="Gene3D" id="2.40.50.150">
    <property type="match status" value="1"/>
</dbReference>
<keyword evidence="8" id="KW-0479">Metal-binding</keyword>
<evidence type="ECO:0000256" key="9">
    <source>
        <dbReference type="ARBA" id="ARBA00022833"/>
    </source>
</evidence>
<protein>
    <recommendedName>
        <fullName evidence="15">DNA-directed RNA polymerase subunit beta</fullName>
        <ecNumber evidence="15">2.7.7.6</ecNumber>
    </recommendedName>
</protein>
<keyword evidence="11 15" id="KW-0804">Transcription</keyword>
<dbReference type="GO" id="GO:0000428">
    <property type="term" value="C:DNA-directed RNA polymerase complex"/>
    <property type="evidence" value="ECO:0007669"/>
    <property type="project" value="UniProtKB-KW"/>
</dbReference>
<evidence type="ECO:0000256" key="14">
    <source>
        <dbReference type="RuleBase" id="RU000434"/>
    </source>
</evidence>
<dbReference type="EMBL" id="CP002779">
    <property type="protein sequence ID" value="AEH24079.1"/>
    <property type="molecule type" value="Genomic_DNA"/>
</dbReference>
<dbReference type="Gene3D" id="2.40.270.10">
    <property type="entry name" value="DNA-directed RNA polymerase, subunit 2, domain 6"/>
    <property type="match status" value="1"/>
</dbReference>